<accession>A0A9N9E0Q3</accession>
<name>A0A9N9E0Q3_9GLOM</name>
<organism evidence="1 2">
    <name type="scientific">Racocetra fulgida</name>
    <dbReference type="NCBI Taxonomy" id="60492"/>
    <lineage>
        <taxon>Eukaryota</taxon>
        <taxon>Fungi</taxon>
        <taxon>Fungi incertae sedis</taxon>
        <taxon>Mucoromycota</taxon>
        <taxon>Glomeromycotina</taxon>
        <taxon>Glomeromycetes</taxon>
        <taxon>Diversisporales</taxon>
        <taxon>Gigasporaceae</taxon>
        <taxon>Racocetra</taxon>
    </lineage>
</organism>
<evidence type="ECO:0000313" key="1">
    <source>
        <dbReference type="EMBL" id="CAG8660366.1"/>
    </source>
</evidence>
<proteinExistence type="predicted"/>
<evidence type="ECO:0000313" key="2">
    <source>
        <dbReference type="Proteomes" id="UP000789396"/>
    </source>
</evidence>
<protein>
    <submittedName>
        <fullName evidence="1">8992_t:CDS:1</fullName>
    </submittedName>
</protein>
<reference evidence="1" key="1">
    <citation type="submission" date="2021-06" db="EMBL/GenBank/DDBJ databases">
        <authorList>
            <person name="Kallberg Y."/>
            <person name="Tangrot J."/>
            <person name="Rosling A."/>
        </authorList>
    </citation>
    <scope>NUCLEOTIDE SEQUENCE</scope>
    <source>
        <strain evidence="1">IN212</strain>
    </source>
</reference>
<sequence>NQKQFIFYDYEDAGDNLNLDKYNSDKECEFKFVALNNLLICKFLSFLGGEIY</sequence>
<feature type="non-terminal residue" evidence="1">
    <location>
        <position position="1"/>
    </location>
</feature>
<gene>
    <name evidence="1" type="ORF">RFULGI_LOCUS8825</name>
</gene>
<dbReference type="EMBL" id="CAJVPZ010014736">
    <property type="protein sequence ID" value="CAG8660366.1"/>
    <property type="molecule type" value="Genomic_DNA"/>
</dbReference>
<dbReference type="AlphaFoldDB" id="A0A9N9E0Q3"/>
<keyword evidence="2" id="KW-1185">Reference proteome</keyword>
<dbReference type="Proteomes" id="UP000789396">
    <property type="component" value="Unassembled WGS sequence"/>
</dbReference>
<comment type="caution">
    <text evidence="1">The sequence shown here is derived from an EMBL/GenBank/DDBJ whole genome shotgun (WGS) entry which is preliminary data.</text>
</comment>